<feature type="domain" description="Acetyl-CoA hydrolase/transferase C-terminal" evidence="4">
    <location>
        <begin position="271"/>
        <end position="423"/>
    </location>
</feature>
<evidence type="ECO:0000256" key="1">
    <source>
        <dbReference type="ARBA" id="ARBA00009632"/>
    </source>
</evidence>
<dbReference type="SUPFAM" id="SSF100950">
    <property type="entry name" value="NagB/RpiA/CoA transferase-like"/>
    <property type="match status" value="2"/>
</dbReference>
<evidence type="ECO:0000259" key="3">
    <source>
        <dbReference type="Pfam" id="PF02550"/>
    </source>
</evidence>
<dbReference type="EMBL" id="JAQMRD010000021">
    <property type="protein sequence ID" value="MDB9224205.1"/>
    <property type="molecule type" value="Genomic_DNA"/>
</dbReference>
<evidence type="ECO:0000313" key="9">
    <source>
        <dbReference type="EMBL" id="RGY04864.1"/>
    </source>
</evidence>
<dbReference type="InterPro" id="IPR046433">
    <property type="entry name" value="ActCoA_hydro"/>
</dbReference>
<feature type="domain" description="Acetyl-CoA hydrolase/transferase N-terminal" evidence="3">
    <location>
        <begin position="6"/>
        <end position="179"/>
    </location>
</feature>
<dbReference type="Proteomes" id="UP000284243">
    <property type="component" value="Unassembled WGS sequence"/>
</dbReference>
<evidence type="ECO:0000313" key="5">
    <source>
        <dbReference type="EMBL" id="MCG4960124.1"/>
    </source>
</evidence>
<reference evidence="5" key="2">
    <citation type="submission" date="2022-01" db="EMBL/GenBank/DDBJ databases">
        <title>Collection of gut derived symbiotic bacterial strains cultured from healthy donors.</title>
        <authorList>
            <person name="Lin H."/>
            <person name="Kohout C."/>
            <person name="Waligurski E."/>
            <person name="Pamer E.G."/>
        </authorList>
    </citation>
    <scope>NUCLEOTIDE SEQUENCE</scope>
    <source>
        <strain evidence="5">DFI.1.149</strain>
    </source>
</reference>
<dbReference type="Proteomes" id="UP000283426">
    <property type="component" value="Unassembled WGS sequence"/>
</dbReference>
<dbReference type="Proteomes" id="UP000284434">
    <property type="component" value="Unassembled WGS sequence"/>
</dbReference>
<keyword evidence="7" id="KW-0378">Hydrolase</keyword>
<sequence length="430" mass="47277">MEWKEIYKNRFATVEEAVRAIEDGDRLVFGHAAGCPQVVPAEMIAQKERLHDVGIYHMLTLNDGSYLTPGTEGHFRHITNFVGGNSRQAVADDRADFLPVFFYEIPQLFDEVYPVDVAVIQVSYPDSEGNCSFGLSCDYTKAAAEKARLVIAEMNENMPYVEGDNKIHISRLDYIIPTNLALPEIPLPKITDVEKAIGRNCASLIEDGSTLQLGIGAIPDAVLLFMGDKKDLGIHTEMFSDGVIDLVESGVVNGSKKTLHPGKLVATFLMGTRRLYDFVDKNACVEMRPVDYVNDPRVIAQNEKMVSINSCIEVDLMGQVASETIGLKQFSGTGGQVDYVRGAAWSAGGKSIMAMPSTAAKGKASRIVPFLAQGAAVTTSRNDVDYVVTEYGIARLKGKTLKQRARALIAVAHPDFRPMLEEEYQKRFKD</sequence>
<dbReference type="InterPro" id="IPR026888">
    <property type="entry name" value="AcetylCoA_hyd_C"/>
</dbReference>
<evidence type="ECO:0000313" key="8">
    <source>
        <dbReference type="EMBL" id="RGV28643.1"/>
    </source>
</evidence>
<dbReference type="AlphaFoldDB" id="A0A1Y3Y7X5"/>
<dbReference type="InterPro" id="IPR037171">
    <property type="entry name" value="NagB/RpiA_transferase-like"/>
</dbReference>
<evidence type="ECO:0000256" key="2">
    <source>
        <dbReference type="ARBA" id="ARBA00022679"/>
    </source>
</evidence>
<dbReference type="PANTHER" id="PTHR21432">
    <property type="entry name" value="ACETYL-COA HYDROLASE-RELATED"/>
    <property type="match status" value="1"/>
</dbReference>
<evidence type="ECO:0000313" key="11">
    <source>
        <dbReference type="Proteomes" id="UP000284243"/>
    </source>
</evidence>
<accession>A0A1Y3Y7X5</accession>
<organism evidence="7 11">
    <name type="scientific">Odoribacter splanchnicus</name>
    <dbReference type="NCBI Taxonomy" id="28118"/>
    <lineage>
        <taxon>Bacteria</taxon>
        <taxon>Pseudomonadati</taxon>
        <taxon>Bacteroidota</taxon>
        <taxon>Bacteroidia</taxon>
        <taxon>Bacteroidales</taxon>
        <taxon>Odoribacteraceae</taxon>
        <taxon>Odoribacter</taxon>
    </lineage>
</organism>
<dbReference type="GO" id="GO:0006083">
    <property type="term" value="P:acetate metabolic process"/>
    <property type="evidence" value="ECO:0007669"/>
    <property type="project" value="InterPro"/>
</dbReference>
<comment type="caution">
    <text evidence="7">The sequence shown here is derived from an EMBL/GenBank/DDBJ whole genome shotgun (WGS) entry which is preliminary data.</text>
</comment>
<dbReference type="Pfam" id="PF13336">
    <property type="entry name" value="AcetylCoA_hyd_C"/>
    <property type="match status" value="1"/>
</dbReference>
<dbReference type="RefSeq" id="WP_087394843.1">
    <property type="nucleotide sequence ID" value="NZ_BAABYK010000001.1"/>
</dbReference>
<dbReference type="PANTHER" id="PTHR21432:SF20">
    <property type="entry name" value="ACETYL-COA HYDROLASE"/>
    <property type="match status" value="1"/>
</dbReference>
<reference evidence="6" key="3">
    <citation type="submission" date="2023-01" db="EMBL/GenBank/DDBJ databases">
        <title>Human gut microbiome strain richness.</title>
        <authorList>
            <person name="Chen-Liaw A."/>
        </authorList>
    </citation>
    <scope>NUCLEOTIDE SEQUENCE</scope>
    <source>
        <strain evidence="6">RTP21484st1_B7_RTP21484_190118</strain>
    </source>
</reference>
<dbReference type="GO" id="GO:0016787">
    <property type="term" value="F:hydrolase activity"/>
    <property type="evidence" value="ECO:0007669"/>
    <property type="project" value="UniProtKB-KW"/>
</dbReference>
<dbReference type="Gene3D" id="3.40.1080.20">
    <property type="entry name" value="Acetyl-CoA hydrolase/transferase C-terminal domain"/>
    <property type="match status" value="1"/>
</dbReference>
<evidence type="ECO:0000313" key="10">
    <source>
        <dbReference type="Proteomes" id="UP000283426"/>
    </source>
</evidence>
<dbReference type="EMBL" id="QRYC01000012">
    <property type="protein sequence ID" value="RGU56146.1"/>
    <property type="molecule type" value="Genomic_DNA"/>
</dbReference>
<dbReference type="InterPro" id="IPR038460">
    <property type="entry name" value="AcetylCoA_hyd_C_sf"/>
</dbReference>
<protein>
    <submittedName>
        <fullName evidence="6">Acetyl-CoA hydrolase/transferase C-terminal domain-containing protein</fullName>
    </submittedName>
    <submittedName>
        <fullName evidence="7">Acetyl-CoA hydrolase/transferase family protein</fullName>
    </submittedName>
</protein>
<dbReference type="EMBL" id="QRYW01000008">
    <property type="protein sequence ID" value="RGV28643.1"/>
    <property type="molecule type" value="Genomic_DNA"/>
</dbReference>
<proteinExistence type="inferred from homology"/>
<dbReference type="Gene3D" id="3.30.750.70">
    <property type="entry name" value="4-hydroxybutyrate coenzyme like domains"/>
    <property type="match status" value="1"/>
</dbReference>
<evidence type="ECO:0000313" key="12">
    <source>
        <dbReference type="Proteomes" id="UP000284434"/>
    </source>
</evidence>
<gene>
    <name evidence="8" type="ORF">DWW24_05270</name>
    <name evidence="7" type="ORF">DWW57_10340</name>
    <name evidence="9" type="ORF">DXA53_14230</name>
    <name evidence="5" type="ORF">L0P03_09710</name>
    <name evidence="6" type="ORF">PN645_14485</name>
</gene>
<dbReference type="Gene3D" id="3.40.1080.10">
    <property type="entry name" value="Glutaconate Coenzyme A-transferase"/>
    <property type="match status" value="1"/>
</dbReference>
<evidence type="ECO:0000259" key="4">
    <source>
        <dbReference type="Pfam" id="PF13336"/>
    </source>
</evidence>
<name>A0A1Y3Y7X5_9BACT</name>
<dbReference type="Proteomes" id="UP001199750">
    <property type="component" value="Unassembled WGS sequence"/>
</dbReference>
<evidence type="ECO:0000313" key="7">
    <source>
        <dbReference type="EMBL" id="RGU56146.1"/>
    </source>
</evidence>
<evidence type="ECO:0000313" key="6">
    <source>
        <dbReference type="EMBL" id="MDB9224205.1"/>
    </source>
</evidence>
<dbReference type="Proteomes" id="UP001212263">
    <property type="component" value="Unassembled WGS sequence"/>
</dbReference>
<dbReference type="GO" id="GO:0008775">
    <property type="term" value="F:acetate CoA-transferase activity"/>
    <property type="evidence" value="ECO:0007669"/>
    <property type="project" value="InterPro"/>
</dbReference>
<comment type="similarity">
    <text evidence="1">Belongs to the acetyl-CoA hydrolase/transferase family.</text>
</comment>
<dbReference type="EMBL" id="QSCO01000021">
    <property type="protein sequence ID" value="RGY04864.1"/>
    <property type="molecule type" value="Genomic_DNA"/>
</dbReference>
<dbReference type="EMBL" id="JAKNDN010000017">
    <property type="protein sequence ID" value="MCG4960124.1"/>
    <property type="molecule type" value="Genomic_DNA"/>
</dbReference>
<reference evidence="10 11" key="1">
    <citation type="submission" date="2018-08" db="EMBL/GenBank/DDBJ databases">
        <title>A genome reference for cultivated species of the human gut microbiota.</title>
        <authorList>
            <person name="Zou Y."/>
            <person name="Xue W."/>
            <person name="Luo G."/>
        </authorList>
    </citation>
    <scope>NUCLEOTIDE SEQUENCE [LARGE SCALE GENOMIC DNA]</scope>
    <source>
        <strain evidence="8 10">AF14-6AC</strain>
        <strain evidence="7 11">AF16-14</strain>
        <strain evidence="9 12">OF03-11</strain>
    </source>
</reference>
<dbReference type="InterPro" id="IPR003702">
    <property type="entry name" value="ActCoA_hydro_N"/>
</dbReference>
<dbReference type="Pfam" id="PF02550">
    <property type="entry name" value="AcetylCoA_hydro"/>
    <property type="match status" value="1"/>
</dbReference>
<keyword evidence="2 7" id="KW-0808">Transferase</keyword>